<evidence type="ECO:0000256" key="1">
    <source>
        <dbReference type="SAM" id="Phobius"/>
    </source>
</evidence>
<keyword evidence="3" id="KW-1185">Reference proteome</keyword>
<name>F6B9U3_DESCC</name>
<sequence>MRYLAVVNPLTMMFLYFVVAPVYAGYKKIKCTINPNCPECAVN</sequence>
<keyword evidence="1" id="KW-1133">Transmembrane helix</keyword>
<evidence type="ECO:0000313" key="3">
    <source>
        <dbReference type="Proteomes" id="UP000009226"/>
    </source>
</evidence>
<dbReference type="AlphaFoldDB" id="F6B9U3"/>
<organism evidence="2 3">
    <name type="scientific">Desulfotomaculum nigrificans (strain DSM 14880 / VKM B-2319 / CO-1-SRB)</name>
    <name type="common">Desulfotomaculum carboxydivorans</name>
    <dbReference type="NCBI Taxonomy" id="868595"/>
    <lineage>
        <taxon>Bacteria</taxon>
        <taxon>Bacillati</taxon>
        <taxon>Bacillota</taxon>
        <taxon>Clostridia</taxon>
        <taxon>Eubacteriales</taxon>
        <taxon>Desulfotomaculaceae</taxon>
        <taxon>Desulfotomaculum</taxon>
    </lineage>
</organism>
<keyword evidence="1" id="KW-0812">Transmembrane</keyword>
<dbReference type="EMBL" id="CP002736">
    <property type="protein sequence ID" value="AEF93791.1"/>
    <property type="molecule type" value="Genomic_DNA"/>
</dbReference>
<keyword evidence="1" id="KW-0472">Membrane</keyword>
<dbReference type="Proteomes" id="UP000009226">
    <property type="component" value="Chromosome"/>
</dbReference>
<reference evidence="2 3" key="1">
    <citation type="submission" date="2011-05" db="EMBL/GenBank/DDBJ databases">
        <title>Complete sequence of Desulfotomaculum carboxydivorans CO-1-SRB.</title>
        <authorList>
            <consortium name="US DOE Joint Genome Institute"/>
            <person name="Lucas S."/>
            <person name="Han J."/>
            <person name="Lapidus A."/>
            <person name="Cheng J.-F."/>
            <person name="Goodwin L."/>
            <person name="Pitluck S."/>
            <person name="Peters L."/>
            <person name="Mikhailova N."/>
            <person name="Lu M."/>
            <person name="Han C."/>
            <person name="Tapia R."/>
            <person name="Land M."/>
            <person name="Hauser L."/>
            <person name="Kyrpides N."/>
            <person name="Ivanova N."/>
            <person name="Pagani I."/>
            <person name="Stams A."/>
            <person name="Plugge C."/>
            <person name="Muyzer G."/>
            <person name="Kuever J."/>
            <person name="Parshina S."/>
            <person name="Ivanova A."/>
            <person name="Nazina T."/>
            <person name="Woyke T."/>
        </authorList>
    </citation>
    <scope>NUCLEOTIDE SEQUENCE [LARGE SCALE GENOMIC DNA]</scope>
    <source>
        <strain evidence="3">DSM 14880 / VKM B-2319 / CO-1-SRB</strain>
    </source>
</reference>
<proteinExistence type="predicted"/>
<accession>F6B9U3</accession>
<evidence type="ECO:0000313" key="2">
    <source>
        <dbReference type="EMBL" id="AEF93791.1"/>
    </source>
</evidence>
<dbReference type="KEGG" id="dca:Desca_0912"/>
<feature type="transmembrane region" description="Helical" evidence="1">
    <location>
        <begin position="6"/>
        <end position="26"/>
    </location>
</feature>
<dbReference type="STRING" id="868595.Desca_0912"/>
<protein>
    <submittedName>
        <fullName evidence="2">Uncharacterized protein</fullName>
    </submittedName>
</protein>
<dbReference type="HOGENOM" id="CLU_3232608_0_0_9"/>
<gene>
    <name evidence="2" type="ordered locus">Desca_0912</name>
</gene>
<dbReference type="RefSeq" id="WP_003540224.1">
    <property type="nucleotide sequence ID" value="NC_015565.1"/>
</dbReference>